<sequence length="119" mass="13968">MARRKTVLFLGRMDPHMGYDYCVQLCRRQGWKLVIASGDRTDVPQLIKQADAVFTTGYLGMLEAYISRKPVLTTWINPVKEDYIKMHPMYGKNSAACYQWAKNQTWDKLADIYEKLWQK</sequence>
<protein>
    <submittedName>
        <fullName evidence="1">Glycosyltransferase, group 1 family protein</fullName>
    </submittedName>
</protein>
<proteinExistence type="predicted"/>
<dbReference type="SUPFAM" id="SSF53756">
    <property type="entry name" value="UDP-Glycosyltransferase/glycogen phosphorylase"/>
    <property type="match status" value="1"/>
</dbReference>
<dbReference type="GO" id="GO:0016740">
    <property type="term" value="F:transferase activity"/>
    <property type="evidence" value="ECO:0007669"/>
    <property type="project" value="UniProtKB-KW"/>
</dbReference>
<keyword evidence="1" id="KW-0808">Transferase</keyword>
<dbReference type="Proteomes" id="UP000034661">
    <property type="component" value="Unassembled WGS sequence"/>
</dbReference>
<accession>A0A0G1XLE8</accession>
<gene>
    <name evidence="1" type="ORF">UY27_C0026G0007</name>
</gene>
<evidence type="ECO:0000313" key="1">
    <source>
        <dbReference type="EMBL" id="KKU95140.1"/>
    </source>
</evidence>
<organism evidence="1 2">
    <name type="scientific">Candidatus Gottesmanbacteria bacterium GW2011_GWA1_48_13</name>
    <dbReference type="NCBI Taxonomy" id="1618439"/>
    <lineage>
        <taxon>Bacteria</taxon>
        <taxon>Candidatus Gottesmaniibacteriota</taxon>
    </lineage>
</organism>
<evidence type="ECO:0000313" key="2">
    <source>
        <dbReference type="Proteomes" id="UP000034661"/>
    </source>
</evidence>
<dbReference type="EMBL" id="LCPJ01000026">
    <property type="protein sequence ID" value="KKU95140.1"/>
    <property type="molecule type" value="Genomic_DNA"/>
</dbReference>
<dbReference type="AlphaFoldDB" id="A0A0G1XLE8"/>
<comment type="caution">
    <text evidence="1">The sequence shown here is derived from an EMBL/GenBank/DDBJ whole genome shotgun (WGS) entry which is preliminary data.</text>
</comment>
<reference evidence="1 2" key="1">
    <citation type="journal article" date="2015" name="Nature">
        <title>rRNA introns, odd ribosomes, and small enigmatic genomes across a large radiation of phyla.</title>
        <authorList>
            <person name="Brown C.T."/>
            <person name="Hug L.A."/>
            <person name="Thomas B.C."/>
            <person name="Sharon I."/>
            <person name="Castelle C.J."/>
            <person name="Singh A."/>
            <person name="Wilkins M.J."/>
            <person name="Williams K.H."/>
            <person name="Banfield J.F."/>
        </authorList>
    </citation>
    <scope>NUCLEOTIDE SEQUENCE [LARGE SCALE GENOMIC DNA]</scope>
</reference>
<name>A0A0G1XLE8_9BACT</name>